<dbReference type="HOGENOM" id="CLU_109259_2_1_1"/>
<reference evidence="2 3" key="1">
    <citation type="submission" date="2014-04" db="EMBL/GenBank/DDBJ databases">
        <authorList>
            <consortium name="DOE Joint Genome Institute"/>
            <person name="Kuo A."/>
            <person name="Martino E."/>
            <person name="Perotto S."/>
            <person name="Kohler A."/>
            <person name="Nagy L.G."/>
            <person name="Floudas D."/>
            <person name="Copeland A."/>
            <person name="Barry K.W."/>
            <person name="Cichocki N."/>
            <person name="Veneault-Fourrey C."/>
            <person name="LaButti K."/>
            <person name="Lindquist E.A."/>
            <person name="Lipzen A."/>
            <person name="Lundell T."/>
            <person name="Morin E."/>
            <person name="Murat C."/>
            <person name="Sun H."/>
            <person name="Tunlid A."/>
            <person name="Henrissat B."/>
            <person name="Grigoriev I.V."/>
            <person name="Hibbett D.S."/>
            <person name="Martin F."/>
            <person name="Nordberg H.P."/>
            <person name="Cantor M.N."/>
            <person name="Hua S.X."/>
        </authorList>
    </citation>
    <scope>NUCLEOTIDE SEQUENCE [LARGE SCALE GENOMIC DNA]</scope>
    <source>
        <strain evidence="2 3">Zn</strain>
    </source>
</reference>
<gene>
    <name evidence="2" type="ORF">OIDMADRAFT_137539</name>
</gene>
<sequence length="159" mass="17993">MADTPKSQAKLIGCWKLVKFQVFLGDGPDALPLSQPHGTETFGRIMFSKEGWMSAALTPPERAKPISTEDWSMASDEDVLWVARAFTAYMGPYRAYERNNELILECNVEIALDPSWIGSMQKRRVTFSEMDGKKYMTLKPTQFLVLPVSTVSESEMQLF</sequence>
<reference evidence="3" key="2">
    <citation type="submission" date="2015-01" db="EMBL/GenBank/DDBJ databases">
        <title>Evolutionary Origins and Diversification of the Mycorrhizal Mutualists.</title>
        <authorList>
            <consortium name="DOE Joint Genome Institute"/>
            <consortium name="Mycorrhizal Genomics Consortium"/>
            <person name="Kohler A."/>
            <person name="Kuo A."/>
            <person name="Nagy L.G."/>
            <person name="Floudas D."/>
            <person name="Copeland A."/>
            <person name="Barry K.W."/>
            <person name="Cichocki N."/>
            <person name="Veneault-Fourrey C."/>
            <person name="LaButti K."/>
            <person name="Lindquist E.A."/>
            <person name="Lipzen A."/>
            <person name="Lundell T."/>
            <person name="Morin E."/>
            <person name="Murat C."/>
            <person name="Riley R."/>
            <person name="Ohm R."/>
            <person name="Sun H."/>
            <person name="Tunlid A."/>
            <person name="Henrissat B."/>
            <person name="Grigoriev I.V."/>
            <person name="Hibbett D.S."/>
            <person name="Martin F."/>
        </authorList>
    </citation>
    <scope>NUCLEOTIDE SEQUENCE [LARGE SCALE GENOMIC DNA]</scope>
    <source>
        <strain evidence="3">Zn</strain>
    </source>
</reference>
<feature type="domain" description="Lipocalin-like" evidence="1">
    <location>
        <begin position="12"/>
        <end position="136"/>
    </location>
</feature>
<name>A0A0C3C408_OIDMZ</name>
<dbReference type="OrthoDB" id="3904217at2759"/>
<proteinExistence type="predicted"/>
<dbReference type="InterPro" id="IPR024311">
    <property type="entry name" value="Lipocalin-like"/>
</dbReference>
<evidence type="ECO:0000259" key="1">
    <source>
        <dbReference type="Pfam" id="PF13924"/>
    </source>
</evidence>
<evidence type="ECO:0000313" key="2">
    <source>
        <dbReference type="EMBL" id="KIM93598.1"/>
    </source>
</evidence>
<keyword evidence="3" id="KW-1185">Reference proteome</keyword>
<dbReference type="EMBL" id="KN832894">
    <property type="protein sequence ID" value="KIM93598.1"/>
    <property type="molecule type" value="Genomic_DNA"/>
</dbReference>
<evidence type="ECO:0000313" key="3">
    <source>
        <dbReference type="Proteomes" id="UP000054321"/>
    </source>
</evidence>
<dbReference type="AlphaFoldDB" id="A0A0C3C408"/>
<dbReference type="Proteomes" id="UP000054321">
    <property type="component" value="Unassembled WGS sequence"/>
</dbReference>
<dbReference type="Pfam" id="PF13924">
    <property type="entry name" value="Lipocalin_5"/>
    <property type="match status" value="1"/>
</dbReference>
<dbReference type="InParanoid" id="A0A0C3C408"/>
<organism evidence="2 3">
    <name type="scientific">Oidiodendron maius (strain Zn)</name>
    <dbReference type="NCBI Taxonomy" id="913774"/>
    <lineage>
        <taxon>Eukaryota</taxon>
        <taxon>Fungi</taxon>
        <taxon>Dikarya</taxon>
        <taxon>Ascomycota</taxon>
        <taxon>Pezizomycotina</taxon>
        <taxon>Leotiomycetes</taxon>
        <taxon>Leotiomycetes incertae sedis</taxon>
        <taxon>Myxotrichaceae</taxon>
        <taxon>Oidiodendron</taxon>
    </lineage>
</organism>
<accession>A0A0C3C408</accession>
<protein>
    <recommendedName>
        <fullName evidence="1">Lipocalin-like domain-containing protein</fullName>
    </recommendedName>
</protein>